<feature type="binding site" evidence="5">
    <location>
        <begin position="230"/>
        <end position="233"/>
    </location>
    <ligand>
        <name>dihydroxyacetone phosphate</name>
        <dbReference type="ChEBI" id="CHEBI:57642"/>
    </ligand>
</feature>
<sequence>MLVSAKEMLDKALAGHYAVPQFNINNLEWTKSILLACEEVKSPVILGVSEGAGKYMCGFETVTAMVKAMDKSLGITVPVALHLDHGSYDGCYSCIKAGFTSIMFDGSHFAIEENIEKTKELVAAAHKAGLSIEAEVGAIGGEEDGVIGMGECADPEECKKIADLGVDFLAAGIGNIHGIYPENWKGLSFETLAEIKKAVGDKMPLVLHGGTGIPDDQIKKAISLGVAKINVNTELQLVFAKATREYIEAGEDKKGKGFDPRKLLKPGAEAIVEECKKKIALFGCGGKA</sequence>
<dbReference type="PATRIC" id="fig|796943.3.peg.1165"/>
<evidence type="ECO:0000256" key="6">
    <source>
        <dbReference type="PIRSR" id="PIRSR001359-3"/>
    </source>
</evidence>
<dbReference type="GO" id="GO:0030388">
    <property type="term" value="P:fructose 1,6-bisphosphate metabolic process"/>
    <property type="evidence" value="ECO:0007669"/>
    <property type="project" value="InterPro"/>
</dbReference>
<evidence type="ECO:0000256" key="5">
    <source>
        <dbReference type="PIRSR" id="PIRSR001359-2"/>
    </source>
</evidence>
<dbReference type="PROSITE" id="PS00806">
    <property type="entry name" value="ALDOLASE_CLASS_II_2"/>
    <property type="match status" value="1"/>
</dbReference>
<feature type="binding site" evidence="5">
    <location>
        <begin position="209"/>
        <end position="211"/>
    </location>
    <ligand>
        <name>dihydroxyacetone phosphate</name>
        <dbReference type="ChEBI" id="CHEBI:57642"/>
    </ligand>
</feature>
<reference evidence="7" key="1">
    <citation type="submission" date="2011-08" db="EMBL/GenBank/DDBJ databases">
        <authorList>
            <consortium name="The Broad Institute Genome Sequencing Platform"/>
            <person name="Earl A."/>
            <person name="Ward D."/>
            <person name="Feldgarden M."/>
            <person name="Gevers D."/>
            <person name="Sizova M."/>
            <person name="Hazen A."/>
            <person name="Epstein S."/>
            <person name="Young S.K."/>
            <person name="Zeng Q."/>
            <person name="Gargeya S."/>
            <person name="Fitzgerald M."/>
            <person name="Haas B."/>
            <person name="Abouelleil A."/>
            <person name="Alvarado L."/>
            <person name="Arachchi H.M."/>
            <person name="Berlin A."/>
            <person name="Brown A."/>
            <person name="Chapman S.B."/>
            <person name="Chen Z."/>
            <person name="Dunbar C."/>
            <person name="Freedman E."/>
            <person name="Gearin G."/>
            <person name="Gellesch M."/>
            <person name="Goldberg J."/>
            <person name="Griggs A."/>
            <person name="Gujja S."/>
            <person name="Heiman D."/>
            <person name="Howarth C."/>
            <person name="Larson L."/>
            <person name="Lui A."/>
            <person name="MacDonald P.J.P."/>
            <person name="Montmayeur A."/>
            <person name="Murphy C."/>
            <person name="Neiman D."/>
            <person name="Pearson M."/>
            <person name="Priest M."/>
            <person name="Roberts A."/>
            <person name="Saif S."/>
            <person name="Shea T."/>
            <person name="Shenoy N."/>
            <person name="Sisk P."/>
            <person name="Stolte C."/>
            <person name="Sykes S."/>
            <person name="Wortman J."/>
            <person name="Nusbaum C."/>
            <person name="Birren B."/>
        </authorList>
    </citation>
    <scope>NUCLEOTIDE SEQUENCE</scope>
    <source>
        <strain evidence="7">ACB1</strain>
    </source>
</reference>
<keyword evidence="1 6" id="KW-0479">Metal-binding</keyword>
<keyword evidence="3" id="KW-0456">Lyase</keyword>
<feature type="active site" description="Proton donor" evidence="4">
    <location>
        <position position="84"/>
    </location>
</feature>
<dbReference type="Gene3D" id="3.20.20.70">
    <property type="entry name" value="Aldolase class I"/>
    <property type="match status" value="1"/>
</dbReference>
<feature type="binding site" evidence="6">
    <location>
        <position position="85"/>
    </location>
    <ligand>
        <name>Zn(2+)</name>
        <dbReference type="ChEBI" id="CHEBI:29105"/>
        <label>1</label>
        <note>catalytic</note>
    </ligand>
</feature>
<evidence type="ECO:0000313" key="8">
    <source>
        <dbReference type="Proteomes" id="UP000018461"/>
    </source>
</evidence>
<feature type="binding site" evidence="6">
    <location>
        <position position="135"/>
    </location>
    <ligand>
        <name>Zn(2+)</name>
        <dbReference type="ChEBI" id="CHEBI:29105"/>
        <label>2</label>
    </ligand>
</feature>
<proteinExistence type="predicted"/>
<dbReference type="CDD" id="cd00947">
    <property type="entry name" value="TBP_aldolase_IIB"/>
    <property type="match status" value="1"/>
</dbReference>
<evidence type="ECO:0000256" key="2">
    <source>
        <dbReference type="ARBA" id="ARBA00022833"/>
    </source>
</evidence>
<dbReference type="GO" id="GO:0008270">
    <property type="term" value="F:zinc ion binding"/>
    <property type="evidence" value="ECO:0007669"/>
    <property type="project" value="InterPro"/>
</dbReference>
<name>G9WN28_9FIRM</name>
<dbReference type="EMBL" id="AFZC02000003">
    <property type="protein sequence ID" value="EHL11931.1"/>
    <property type="molecule type" value="Genomic_DNA"/>
</dbReference>
<dbReference type="HOGENOM" id="CLU_040088_0_1_9"/>
<dbReference type="AlphaFoldDB" id="G9WN28"/>
<evidence type="ECO:0000256" key="1">
    <source>
        <dbReference type="ARBA" id="ARBA00022723"/>
    </source>
</evidence>
<dbReference type="Pfam" id="PF01116">
    <property type="entry name" value="F_bP_aldolase"/>
    <property type="match status" value="1"/>
</dbReference>
<keyword evidence="8" id="KW-1185">Reference proteome</keyword>
<dbReference type="GO" id="GO:0006096">
    <property type="term" value="P:glycolytic process"/>
    <property type="evidence" value="ECO:0007669"/>
    <property type="project" value="InterPro"/>
</dbReference>
<dbReference type="GO" id="GO:0004332">
    <property type="term" value="F:fructose-bisphosphate aldolase activity"/>
    <property type="evidence" value="ECO:0007669"/>
    <property type="project" value="InterPro"/>
</dbReference>
<feature type="binding site" evidence="6">
    <location>
        <position position="177"/>
    </location>
    <ligand>
        <name>Zn(2+)</name>
        <dbReference type="ChEBI" id="CHEBI:29105"/>
        <label>1</label>
        <note>catalytic</note>
    </ligand>
</feature>
<dbReference type="PANTHER" id="PTHR30304">
    <property type="entry name" value="D-TAGATOSE-1,6-BISPHOSPHATE ALDOLASE"/>
    <property type="match status" value="1"/>
</dbReference>
<accession>G9WN28</accession>
<gene>
    <name evidence="7" type="ORF">HMPREF9625_00761</name>
</gene>
<comment type="caution">
    <text evidence="7">The sequence shown here is derived from an EMBL/GenBank/DDBJ whole genome shotgun (WGS) entry which is preliminary data.</text>
</comment>
<dbReference type="NCBIfam" id="TIGR01859">
    <property type="entry name" value="fruc_bis_ald"/>
    <property type="match status" value="1"/>
</dbReference>
<dbReference type="PANTHER" id="PTHR30304:SF0">
    <property type="entry name" value="D-TAGATOSE-1,6-BISPHOSPHATE ALDOLASE SUBUNIT GATY-RELATED"/>
    <property type="match status" value="1"/>
</dbReference>
<comment type="cofactor">
    <cofactor evidence="6">
        <name>Zn(2+)</name>
        <dbReference type="ChEBI" id="CHEBI:29105"/>
    </cofactor>
    <text evidence="6">Binds 2 Zn(2+) ions per subunit. One is catalytic and the other provides a structural contribution.</text>
</comment>
<dbReference type="InterPro" id="IPR011289">
    <property type="entry name" value="Fruc_bis_ald_class-2"/>
</dbReference>
<evidence type="ECO:0000256" key="4">
    <source>
        <dbReference type="PIRSR" id="PIRSR001359-1"/>
    </source>
</evidence>
<evidence type="ECO:0000313" key="7">
    <source>
        <dbReference type="EMBL" id="EHL11931.1"/>
    </source>
</evidence>
<dbReference type="RefSeq" id="WP_009534621.1">
    <property type="nucleotide sequence ID" value="NZ_KE148312.1"/>
</dbReference>
<feature type="binding site" evidence="6">
    <location>
        <position position="105"/>
    </location>
    <ligand>
        <name>Zn(2+)</name>
        <dbReference type="ChEBI" id="CHEBI:29105"/>
        <label>2</label>
    </ligand>
</feature>
<reference evidence="7" key="2">
    <citation type="submission" date="2013-03" db="EMBL/GenBank/DDBJ databases">
        <title>The Genome Sequence of Oribacterium sp. ACB1.</title>
        <authorList>
            <consortium name="The Broad Institute Genomics Platform"/>
            <consortium name="The Broad Institute Genome Sequencing Center for Infectious Disease"/>
            <person name="Earl A."/>
            <person name="Ward D."/>
            <person name="Feldgarden M."/>
            <person name="Gevers D."/>
            <person name="Sizova M."/>
            <person name="Hazen A."/>
            <person name="Epstein S."/>
            <person name="Walker B."/>
            <person name="Young S."/>
            <person name="Zeng Q."/>
            <person name="Gargeya S."/>
            <person name="Fitzgerald M."/>
            <person name="Haas B."/>
            <person name="Abouelleil A."/>
            <person name="Allen A.W."/>
            <person name="Alvarado L."/>
            <person name="Arachchi H.M."/>
            <person name="Berlin A.M."/>
            <person name="Chapman S.B."/>
            <person name="Gainer-Dewar J."/>
            <person name="Goldberg J."/>
            <person name="Griggs A."/>
            <person name="Gujja S."/>
            <person name="Hansen M."/>
            <person name="Howarth C."/>
            <person name="Imamovic A."/>
            <person name="Ireland A."/>
            <person name="Larimer J."/>
            <person name="McCowan C."/>
            <person name="Murphy C."/>
            <person name="Pearson M."/>
            <person name="Poon T.W."/>
            <person name="Priest M."/>
            <person name="Roberts A."/>
            <person name="Saif S."/>
            <person name="Shea T."/>
            <person name="Sisk P."/>
            <person name="Sykes S."/>
            <person name="Wortman J."/>
            <person name="Nusbaum C."/>
            <person name="Birren B."/>
        </authorList>
    </citation>
    <scope>NUCLEOTIDE SEQUENCE [LARGE SCALE GENOMIC DNA]</scope>
    <source>
        <strain evidence="7">ACB1</strain>
    </source>
</reference>
<dbReference type="InterPro" id="IPR050246">
    <property type="entry name" value="Class_II_FBP_aldolase"/>
</dbReference>
<protein>
    <submittedName>
        <fullName evidence="7">Fructose-1,6-bisphosphate aldolase, class II</fullName>
    </submittedName>
</protein>
<evidence type="ECO:0000256" key="3">
    <source>
        <dbReference type="ARBA" id="ARBA00023239"/>
    </source>
</evidence>
<organism evidence="7 8">
    <name type="scientific">Oribacterium parvum ACB1</name>
    <dbReference type="NCBI Taxonomy" id="796943"/>
    <lineage>
        <taxon>Bacteria</taxon>
        <taxon>Bacillati</taxon>
        <taxon>Bacillota</taxon>
        <taxon>Clostridia</taxon>
        <taxon>Lachnospirales</taxon>
        <taxon>Lachnospiraceae</taxon>
        <taxon>Oribacterium</taxon>
    </lineage>
</organism>
<feature type="binding site" evidence="6">
    <location>
        <position position="208"/>
    </location>
    <ligand>
        <name>Zn(2+)</name>
        <dbReference type="ChEBI" id="CHEBI:29105"/>
        <label>1</label>
        <note>catalytic</note>
    </ligand>
</feature>
<dbReference type="InterPro" id="IPR013785">
    <property type="entry name" value="Aldolase_TIM"/>
</dbReference>
<dbReference type="PIRSF" id="PIRSF001359">
    <property type="entry name" value="F_bP_aldolase_II"/>
    <property type="match status" value="1"/>
</dbReference>
<dbReference type="InterPro" id="IPR000771">
    <property type="entry name" value="FBA_II"/>
</dbReference>
<feature type="binding site" evidence="5">
    <location>
        <position position="178"/>
    </location>
    <ligand>
        <name>dihydroxyacetone phosphate</name>
        <dbReference type="ChEBI" id="CHEBI:57642"/>
    </ligand>
</feature>
<dbReference type="Proteomes" id="UP000018461">
    <property type="component" value="Unassembled WGS sequence"/>
</dbReference>
<dbReference type="SUPFAM" id="SSF51569">
    <property type="entry name" value="Aldolase"/>
    <property type="match status" value="1"/>
</dbReference>
<dbReference type="STRING" id="796943.HMPREF9625_00761"/>
<dbReference type="NCBIfam" id="TIGR00167">
    <property type="entry name" value="cbbA"/>
    <property type="match status" value="1"/>
</dbReference>
<keyword evidence="2 6" id="KW-0862">Zinc</keyword>